<proteinExistence type="inferred from homology"/>
<dbReference type="InterPro" id="IPR000515">
    <property type="entry name" value="MetI-like"/>
</dbReference>
<dbReference type="InterPro" id="IPR050809">
    <property type="entry name" value="UgpAE/MalFG_permease"/>
</dbReference>
<keyword evidence="6 7" id="KW-0472">Membrane</keyword>
<evidence type="ECO:0000256" key="2">
    <source>
        <dbReference type="ARBA" id="ARBA00022448"/>
    </source>
</evidence>
<protein>
    <submittedName>
        <fullName evidence="9">ABC transporter permease subunit</fullName>
    </submittedName>
</protein>
<accession>A0A5P8MAV9</accession>
<feature type="transmembrane region" description="Helical" evidence="7">
    <location>
        <begin position="98"/>
        <end position="117"/>
    </location>
</feature>
<dbReference type="InterPro" id="IPR035906">
    <property type="entry name" value="MetI-like_sf"/>
</dbReference>
<reference evidence="9 10" key="1">
    <citation type="submission" date="2019-10" db="EMBL/GenBank/DDBJ databases">
        <title>The completed genome of Lactobacillus harbinensis M1.</title>
        <authorList>
            <person name="Zheng Y."/>
        </authorList>
    </citation>
    <scope>NUCLEOTIDE SEQUENCE [LARGE SCALE GENOMIC DNA]</scope>
    <source>
        <strain evidence="9 10">M1</strain>
    </source>
</reference>
<keyword evidence="3" id="KW-1003">Cell membrane</keyword>
<evidence type="ECO:0000256" key="6">
    <source>
        <dbReference type="ARBA" id="ARBA00023136"/>
    </source>
</evidence>
<feature type="transmembrane region" description="Helical" evidence="7">
    <location>
        <begin position="7"/>
        <end position="24"/>
    </location>
</feature>
<evidence type="ECO:0000313" key="10">
    <source>
        <dbReference type="Proteomes" id="UP000326779"/>
    </source>
</evidence>
<evidence type="ECO:0000256" key="4">
    <source>
        <dbReference type="ARBA" id="ARBA00022692"/>
    </source>
</evidence>
<evidence type="ECO:0000259" key="8">
    <source>
        <dbReference type="PROSITE" id="PS50928"/>
    </source>
</evidence>
<comment type="similarity">
    <text evidence="7">Belongs to the binding-protein-dependent transport system permease family.</text>
</comment>
<dbReference type="RefSeq" id="WP_152261858.1">
    <property type="nucleotide sequence ID" value="NZ_CAUFDJ010000011.1"/>
</dbReference>
<dbReference type="KEGG" id="lhb:D1010_16935"/>
<organism evidence="9 10">
    <name type="scientific">Schleiferilactobacillus harbinensis</name>
    <dbReference type="NCBI Taxonomy" id="304207"/>
    <lineage>
        <taxon>Bacteria</taxon>
        <taxon>Bacillati</taxon>
        <taxon>Bacillota</taxon>
        <taxon>Bacilli</taxon>
        <taxon>Lactobacillales</taxon>
        <taxon>Lactobacillaceae</taxon>
        <taxon>Schleiferilactobacillus</taxon>
    </lineage>
</organism>
<evidence type="ECO:0000256" key="1">
    <source>
        <dbReference type="ARBA" id="ARBA00004651"/>
    </source>
</evidence>
<dbReference type="PANTHER" id="PTHR43227:SF11">
    <property type="entry name" value="BLL4140 PROTEIN"/>
    <property type="match status" value="1"/>
</dbReference>
<evidence type="ECO:0000313" key="9">
    <source>
        <dbReference type="EMBL" id="QFR25315.1"/>
    </source>
</evidence>
<dbReference type="Gene3D" id="1.10.3720.10">
    <property type="entry name" value="MetI-like"/>
    <property type="match status" value="1"/>
</dbReference>
<dbReference type="CDD" id="cd06261">
    <property type="entry name" value="TM_PBP2"/>
    <property type="match status" value="1"/>
</dbReference>
<feature type="transmembrane region" description="Helical" evidence="7">
    <location>
        <begin position="199"/>
        <end position="220"/>
    </location>
</feature>
<dbReference type="GO" id="GO:0055085">
    <property type="term" value="P:transmembrane transport"/>
    <property type="evidence" value="ECO:0007669"/>
    <property type="project" value="InterPro"/>
</dbReference>
<evidence type="ECO:0000256" key="5">
    <source>
        <dbReference type="ARBA" id="ARBA00022989"/>
    </source>
</evidence>
<gene>
    <name evidence="9" type="ORF">D1010_16935</name>
</gene>
<dbReference type="AlphaFoldDB" id="A0A5P8MAV9"/>
<evidence type="ECO:0000256" key="3">
    <source>
        <dbReference type="ARBA" id="ARBA00022475"/>
    </source>
</evidence>
<keyword evidence="5 7" id="KW-1133">Transmembrane helix</keyword>
<dbReference type="SUPFAM" id="SSF161098">
    <property type="entry name" value="MetI-like"/>
    <property type="match status" value="1"/>
</dbReference>
<dbReference type="Pfam" id="PF00528">
    <property type="entry name" value="BPD_transp_1"/>
    <property type="match status" value="1"/>
</dbReference>
<comment type="subcellular location">
    <subcellularLocation>
        <location evidence="1 7">Cell membrane</location>
        <topology evidence="1 7">Multi-pass membrane protein</topology>
    </subcellularLocation>
</comment>
<dbReference type="EMBL" id="CP045143">
    <property type="protein sequence ID" value="QFR25315.1"/>
    <property type="molecule type" value="Genomic_DNA"/>
</dbReference>
<dbReference type="GO" id="GO:0005886">
    <property type="term" value="C:plasma membrane"/>
    <property type="evidence" value="ECO:0007669"/>
    <property type="project" value="UniProtKB-SubCell"/>
</dbReference>
<feature type="domain" description="ABC transmembrane type-1" evidence="8">
    <location>
        <begin position="57"/>
        <end position="273"/>
    </location>
</feature>
<name>A0A5P8MAV9_9LACO</name>
<dbReference type="PANTHER" id="PTHR43227">
    <property type="entry name" value="BLL4140 PROTEIN"/>
    <property type="match status" value="1"/>
</dbReference>
<feature type="transmembrane region" description="Helical" evidence="7">
    <location>
        <begin position="65"/>
        <end position="86"/>
    </location>
</feature>
<evidence type="ECO:0000256" key="7">
    <source>
        <dbReference type="RuleBase" id="RU363032"/>
    </source>
</evidence>
<keyword evidence="4 7" id="KW-0812">Transmembrane</keyword>
<dbReference type="Proteomes" id="UP000326779">
    <property type="component" value="Chromosome"/>
</dbReference>
<sequence length="286" mass="32237">MIWPGVILMILFNFVPMYGLIIAFKDYSVLDTIANAQWVGFKYFQDFFSDKMFWLVMKNTLGISLWKLVVGFPGAIMLAVLINELIHSHFKRFVQTISYLPHFLSWVILGGMVILWLSDTGMVNSTLISLHLIDKPIQFMSNANSYWAIAVLSDVWKEIGWNTILYLAAMTAIDPSLYEAAKIDGASKWQQITHITIPGIRTMIALTLILSIGGLIGSNLDQTLVLQNSLNYNASEVLNSYVYRMGIKQGNFSYATAVGIFQSVVSLILVVLSRWGTRKISDEKVF</sequence>
<dbReference type="PROSITE" id="PS50928">
    <property type="entry name" value="ABC_TM1"/>
    <property type="match status" value="1"/>
</dbReference>
<keyword evidence="2 7" id="KW-0813">Transport</keyword>
<feature type="transmembrane region" description="Helical" evidence="7">
    <location>
        <begin position="252"/>
        <end position="272"/>
    </location>
</feature>